<feature type="region of interest" description="Disordered" evidence="1">
    <location>
        <begin position="162"/>
        <end position="190"/>
    </location>
</feature>
<feature type="compositionally biased region" description="Basic and acidic residues" evidence="1">
    <location>
        <begin position="162"/>
        <end position="171"/>
    </location>
</feature>
<dbReference type="Pfam" id="PF11377">
    <property type="entry name" value="DUF3180"/>
    <property type="match status" value="1"/>
</dbReference>
<organism evidence="3 4">
    <name type="scientific">Pseudarthrobacter oxydans</name>
    <name type="common">Arthrobacter oxydans</name>
    <dbReference type="NCBI Taxonomy" id="1671"/>
    <lineage>
        <taxon>Bacteria</taxon>
        <taxon>Bacillati</taxon>
        <taxon>Actinomycetota</taxon>
        <taxon>Actinomycetes</taxon>
        <taxon>Micrococcales</taxon>
        <taxon>Micrococcaceae</taxon>
        <taxon>Pseudarthrobacter</taxon>
    </lineage>
</organism>
<sequence>MKPINPLRLLLIGFILAVAGWSATVVTSRFSMSTPVLPATALATMGVIVAITLILGIRVLRWRNSLNGTGAGTGTKNGTRKRPVLDPLLAARTLVLAQACAYAGTVLLGWHVGIFLDQLRIWSLRSNQGITWLALAMAGGGLVMIVVGLLVERFCKIPPEDGDTKGIEGKPGRTVHGEAAGEGEYAYRGD</sequence>
<name>A0AAW8N6W0_PSEOX</name>
<feature type="transmembrane region" description="Helical" evidence="2">
    <location>
        <begin position="89"/>
        <end position="110"/>
    </location>
</feature>
<keyword evidence="2" id="KW-0812">Transmembrane</keyword>
<reference evidence="3" key="1">
    <citation type="submission" date="2023-07" db="EMBL/GenBank/DDBJ databases">
        <title>Sorghum-associated microbial communities from plants grown in Nebraska, USA.</title>
        <authorList>
            <person name="Schachtman D."/>
        </authorList>
    </citation>
    <scope>NUCLEOTIDE SEQUENCE</scope>
    <source>
        <strain evidence="3">BE261</strain>
    </source>
</reference>
<evidence type="ECO:0000256" key="2">
    <source>
        <dbReference type="SAM" id="Phobius"/>
    </source>
</evidence>
<dbReference type="EMBL" id="JAVDWN010000003">
    <property type="protein sequence ID" value="MDR7163186.1"/>
    <property type="molecule type" value="Genomic_DNA"/>
</dbReference>
<evidence type="ECO:0000313" key="3">
    <source>
        <dbReference type="EMBL" id="MDR7163186.1"/>
    </source>
</evidence>
<gene>
    <name evidence="3" type="ORF">J2X12_001199</name>
</gene>
<feature type="transmembrane region" description="Helical" evidence="2">
    <location>
        <begin position="130"/>
        <end position="151"/>
    </location>
</feature>
<dbReference type="GeneID" id="97421585"/>
<protein>
    <submittedName>
        <fullName evidence="3">Uncharacterized membrane protein YcjF (UPF0283 family)</fullName>
    </submittedName>
</protein>
<keyword evidence="2" id="KW-1133">Transmembrane helix</keyword>
<accession>A0AAW8N6W0</accession>
<dbReference type="RefSeq" id="WP_310110147.1">
    <property type="nucleotide sequence ID" value="NZ_JAVDTN010000003.1"/>
</dbReference>
<evidence type="ECO:0000313" key="4">
    <source>
        <dbReference type="Proteomes" id="UP001262032"/>
    </source>
</evidence>
<comment type="caution">
    <text evidence="3">The sequence shown here is derived from an EMBL/GenBank/DDBJ whole genome shotgun (WGS) entry which is preliminary data.</text>
</comment>
<keyword evidence="2" id="KW-0472">Membrane</keyword>
<dbReference type="InterPro" id="IPR021517">
    <property type="entry name" value="DUF3180"/>
</dbReference>
<evidence type="ECO:0000256" key="1">
    <source>
        <dbReference type="SAM" id="MobiDB-lite"/>
    </source>
</evidence>
<feature type="transmembrane region" description="Helical" evidence="2">
    <location>
        <begin position="37"/>
        <end position="57"/>
    </location>
</feature>
<proteinExistence type="predicted"/>
<dbReference type="AlphaFoldDB" id="A0AAW8N6W0"/>
<dbReference type="Proteomes" id="UP001262032">
    <property type="component" value="Unassembled WGS sequence"/>
</dbReference>